<reference evidence="1" key="1">
    <citation type="submission" date="2014-09" db="EMBL/GenBank/DDBJ databases">
        <authorList>
            <person name="Magalhaes I.L.F."/>
            <person name="Oliveira U."/>
            <person name="Santos F.R."/>
            <person name="Vidigal T.H.D.A."/>
            <person name="Brescovit A.D."/>
            <person name="Santos A.J."/>
        </authorList>
    </citation>
    <scope>NUCLEOTIDE SEQUENCE</scope>
    <source>
        <tissue evidence="1">Shoot tissue taken approximately 20 cm above the soil surface</tissue>
    </source>
</reference>
<reference evidence="1" key="2">
    <citation type="journal article" date="2015" name="Data Brief">
        <title>Shoot transcriptome of the giant reed, Arundo donax.</title>
        <authorList>
            <person name="Barrero R.A."/>
            <person name="Guerrero F.D."/>
            <person name="Moolhuijzen P."/>
            <person name="Goolsby J.A."/>
            <person name="Tidwell J."/>
            <person name="Bellgard S.E."/>
            <person name="Bellgard M.I."/>
        </authorList>
    </citation>
    <scope>NUCLEOTIDE SEQUENCE</scope>
    <source>
        <tissue evidence="1">Shoot tissue taken approximately 20 cm above the soil surface</tissue>
    </source>
</reference>
<evidence type="ECO:0000313" key="1">
    <source>
        <dbReference type="EMBL" id="JAE12108.1"/>
    </source>
</evidence>
<protein>
    <submittedName>
        <fullName evidence="1">Uncharacterized protein</fullName>
    </submittedName>
</protein>
<proteinExistence type="predicted"/>
<organism evidence="1">
    <name type="scientific">Arundo donax</name>
    <name type="common">Giant reed</name>
    <name type="synonym">Donax arundinaceus</name>
    <dbReference type="NCBI Taxonomy" id="35708"/>
    <lineage>
        <taxon>Eukaryota</taxon>
        <taxon>Viridiplantae</taxon>
        <taxon>Streptophyta</taxon>
        <taxon>Embryophyta</taxon>
        <taxon>Tracheophyta</taxon>
        <taxon>Spermatophyta</taxon>
        <taxon>Magnoliopsida</taxon>
        <taxon>Liliopsida</taxon>
        <taxon>Poales</taxon>
        <taxon>Poaceae</taxon>
        <taxon>PACMAD clade</taxon>
        <taxon>Arundinoideae</taxon>
        <taxon>Arundineae</taxon>
        <taxon>Arundo</taxon>
    </lineage>
</organism>
<dbReference type="EMBL" id="GBRH01185788">
    <property type="protein sequence ID" value="JAE12108.1"/>
    <property type="molecule type" value="Transcribed_RNA"/>
</dbReference>
<accession>A0A0A9FUX0</accession>
<name>A0A0A9FUX0_ARUDO</name>
<sequence length="14" mass="1801">MYRLPFRCCRTLEL</sequence>